<proteinExistence type="predicted"/>
<keyword evidence="3" id="KW-1185">Reference proteome</keyword>
<name>A0A4R6IIV7_9SPHI</name>
<feature type="region of interest" description="Disordered" evidence="1">
    <location>
        <begin position="1"/>
        <end position="22"/>
    </location>
</feature>
<accession>A0A4R6IIV7</accession>
<dbReference type="RefSeq" id="WP_133556781.1">
    <property type="nucleotide sequence ID" value="NZ_SNWM01000003.1"/>
</dbReference>
<sequence>MSKQDRVEIGGNNRRPMESQRSIQRKYAKLKLEPAEPNQINCYACTSCPEITKTIDIHKGTSPFVTSCFVCGAPARSSFYNDTVPDQAIDMEWHMPTLNETVKLRKHPDMLDHVLRGGLVARLYSGNK</sequence>
<dbReference type="EMBL" id="SNWM01000003">
    <property type="protein sequence ID" value="TDO21903.1"/>
    <property type="molecule type" value="Genomic_DNA"/>
</dbReference>
<gene>
    <name evidence="2" type="ORF">CLV32_3011</name>
</gene>
<dbReference type="OrthoDB" id="8454773at2"/>
<dbReference type="AlphaFoldDB" id="A0A4R6IIV7"/>
<evidence type="ECO:0000313" key="2">
    <source>
        <dbReference type="EMBL" id="TDO21903.1"/>
    </source>
</evidence>
<protein>
    <submittedName>
        <fullName evidence="2">Uncharacterized protein</fullName>
    </submittedName>
</protein>
<dbReference type="Proteomes" id="UP000295499">
    <property type="component" value="Unassembled WGS sequence"/>
</dbReference>
<reference evidence="2 3" key="1">
    <citation type="submission" date="2019-03" db="EMBL/GenBank/DDBJ databases">
        <title>Genomic Encyclopedia of Archaeal and Bacterial Type Strains, Phase II (KMG-II): from individual species to whole genera.</title>
        <authorList>
            <person name="Goeker M."/>
        </authorList>
    </citation>
    <scope>NUCLEOTIDE SEQUENCE [LARGE SCALE GENOMIC DNA]</scope>
    <source>
        <strain evidence="2 3">DSM 19034</strain>
    </source>
</reference>
<comment type="caution">
    <text evidence="2">The sequence shown here is derived from an EMBL/GenBank/DDBJ whole genome shotgun (WGS) entry which is preliminary data.</text>
</comment>
<organism evidence="2 3">
    <name type="scientific">Pedobacter duraquae</name>
    <dbReference type="NCBI Taxonomy" id="425511"/>
    <lineage>
        <taxon>Bacteria</taxon>
        <taxon>Pseudomonadati</taxon>
        <taxon>Bacteroidota</taxon>
        <taxon>Sphingobacteriia</taxon>
        <taxon>Sphingobacteriales</taxon>
        <taxon>Sphingobacteriaceae</taxon>
        <taxon>Pedobacter</taxon>
    </lineage>
</organism>
<evidence type="ECO:0000313" key="3">
    <source>
        <dbReference type="Proteomes" id="UP000295499"/>
    </source>
</evidence>
<evidence type="ECO:0000256" key="1">
    <source>
        <dbReference type="SAM" id="MobiDB-lite"/>
    </source>
</evidence>